<dbReference type="Gene3D" id="3.40.50.720">
    <property type="entry name" value="NAD(P)-binding Rossmann-like Domain"/>
    <property type="match status" value="1"/>
</dbReference>
<dbReference type="InterPro" id="IPR036291">
    <property type="entry name" value="NAD(P)-bd_dom_sf"/>
</dbReference>
<dbReference type="GO" id="GO:0016646">
    <property type="term" value="F:oxidoreductase activity, acting on the CH-NH group of donors, NAD or NADP as acceptor"/>
    <property type="evidence" value="ECO:0007669"/>
    <property type="project" value="TreeGrafter"/>
</dbReference>
<organism evidence="2 3">
    <name type="scientific">Flavonifractor plautii 1_3_50AFAA</name>
    <dbReference type="NCBI Taxonomy" id="742738"/>
    <lineage>
        <taxon>Bacteria</taxon>
        <taxon>Bacillati</taxon>
        <taxon>Bacillota</taxon>
        <taxon>Clostridia</taxon>
        <taxon>Eubacteriales</taxon>
        <taxon>Oscillospiraceae</taxon>
        <taxon>Flavonifractor</taxon>
    </lineage>
</organism>
<evidence type="ECO:0000313" key="3">
    <source>
        <dbReference type="Proteomes" id="UP000029585"/>
    </source>
</evidence>
<sequence length="231" mass="25235">MSIFEKLFHTNKENSSDKEDKNMKIAVICANGKAGKLIVKEALDRKLDVTAVVRGENKTEASQVITKDLFDLTAADLKGFDVVIDAFGAWTEDTLPLHSTSLKHLCDILSGTDTRLLVVGGAGSLYVNAEHTAQVMDGPDFPDVFKPLASNMGKALAELRQRKDVRWTYISPAGDFQAEGERTGNYLLGGEELTLNSRGESIISYADYAIAMVDEAVKGNHDQQRISVVRA</sequence>
<dbReference type="PATRIC" id="fig|742738.3.peg.1302"/>
<gene>
    <name evidence="2" type="ORF">HMPREF9460_01256</name>
</gene>
<dbReference type="Proteomes" id="UP000029585">
    <property type="component" value="Unassembled WGS sequence"/>
</dbReference>
<dbReference type="PANTHER" id="PTHR43355">
    <property type="entry name" value="FLAVIN REDUCTASE (NADPH)"/>
    <property type="match status" value="1"/>
</dbReference>
<dbReference type="InterPro" id="IPR016040">
    <property type="entry name" value="NAD(P)-bd_dom"/>
</dbReference>
<proteinExistence type="predicted"/>
<evidence type="ECO:0000259" key="1">
    <source>
        <dbReference type="Pfam" id="PF13460"/>
    </source>
</evidence>
<dbReference type="PANTHER" id="PTHR43355:SF2">
    <property type="entry name" value="FLAVIN REDUCTASE (NADPH)"/>
    <property type="match status" value="1"/>
</dbReference>
<protein>
    <recommendedName>
        <fullName evidence="1">NAD(P)-binding domain-containing protein</fullName>
    </recommendedName>
</protein>
<dbReference type="SUPFAM" id="SSF51735">
    <property type="entry name" value="NAD(P)-binding Rossmann-fold domains"/>
    <property type="match status" value="1"/>
</dbReference>
<comment type="caution">
    <text evidence="2">The sequence shown here is derived from an EMBL/GenBank/DDBJ whole genome shotgun (WGS) entry which is preliminary data.</text>
</comment>
<keyword evidence="3" id="KW-1185">Reference proteome</keyword>
<dbReference type="EMBL" id="ADLO01000046">
    <property type="protein sequence ID" value="KGF56209.1"/>
    <property type="molecule type" value="Genomic_DNA"/>
</dbReference>
<feature type="domain" description="NAD(P)-binding" evidence="1">
    <location>
        <begin position="30"/>
        <end position="214"/>
    </location>
</feature>
<accession>A0A096DFB2</accession>
<dbReference type="AlphaFoldDB" id="A0A096DFB2"/>
<dbReference type="eggNOG" id="COG2910">
    <property type="taxonomic scope" value="Bacteria"/>
</dbReference>
<dbReference type="Pfam" id="PF13460">
    <property type="entry name" value="NAD_binding_10"/>
    <property type="match status" value="1"/>
</dbReference>
<reference evidence="2 3" key="1">
    <citation type="submission" date="2011-08" db="EMBL/GenBank/DDBJ databases">
        <title>The Genome Sequence of Clostridium orbiscindens 1_3_50AFAA.</title>
        <authorList>
            <consortium name="The Broad Institute Genome Sequencing Platform"/>
            <person name="Earl A."/>
            <person name="Ward D."/>
            <person name="Feldgarden M."/>
            <person name="Gevers D."/>
            <person name="Daigneault M."/>
            <person name="Strauss J."/>
            <person name="Allen-Vercoe E."/>
            <person name="Young S.K."/>
            <person name="Zeng Q."/>
            <person name="Gargeya S."/>
            <person name="Fitzgerald M."/>
            <person name="Haas B."/>
            <person name="Abouelleil A."/>
            <person name="Alvarado L."/>
            <person name="Arachchi H.M."/>
            <person name="Berlin A."/>
            <person name="Brown A."/>
            <person name="Chapman S.B."/>
            <person name="Chen Z."/>
            <person name="Dunbar C."/>
            <person name="Freedman E."/>
            <person name="Gearin G."/>
            <person name="Gellesch M."/>
            <person name="Goldberg J."/>
            <person name="Griggs A."/>
            <person name="Gujja S."/>
            <person name="Heiman D."/>
            <person name="Howarth C."/>
            <person name="Larson L."/>
            <person name="Lui A."/>
            <person name="MacDonald P.J.P."/>
            <person name="Montmayeur A."/>
            <person name="Murphy C."/>
            <person name="Neiman D."/>
            <person name="Pearson M."/>
            <person name="Priest M."/>
            <person name="Roberts A."/>
            <person name="Saif S."/>
            <person name="Shea T."/>
            <person name="Shenoy N."/>
            <person name="Sisk P."/>
            <person name="Stolte C."/>
            <person name="Sykes S."/>
            <person name="Wortman J."/>
            <person name="Nusbaum C."/>
            <person name="Birren B."/>
        </authorList>
    </citation>
    <scope>NUCLEOTIDE SEQUENCE [LARGE SCALE GENOMIC DNA]</scope>
    <source>
        <strain evidence="2 3">1_3_50AFAA</strain>
    </source>
</reference>
<dbReference type="RefSeq" id="WP_347532238.1">
    <property type="nucleotide sequence ID" value="NZ_KN174162.1"/>
</dbReference>
<evidence type="ECO:0000313" key="2">
    <source>
        <dbReference type="EMBL" id="KGF56209.1"/>
    </source>
</evidence>
<dbReference type="CDD" id="cd05244">
    <property type="entry name" value="BVR-B_like_SDR_a"/>
    <property type="match status" value="1"/>
</dbReference>
<dbReference type="InterPro" id="IPR051606">
    <property type="entry name" value="Polyketide_Oxido-like"/>
</dbReference>
<dbReference type="HOGENOM" id="CLU_025711_3_2_9"/>
<name>A0A096DFB2_FLAPL</name>